<dbReference type="STRING" id="1193181.BN10_500010"/>
<dbReference type="InterPro" id="IPR002575">
    <property type="entry name" value="Aminoglycoside_PTrfase"/>
</dbReference>
<dbReference type="eggNOG" id="COG3173">
    <property type="taxonomic scope" value="Bacteria"/>
</dbReference>
<evidence type="ECO:0000259" key="1">
    <source>
        <dbReference type="Pfam" id="PF01636"/>
    </source>
</evidence>
<dbReference type="InterPro" id="IPR011009">
    <property type="entry name" value="Kinase-like_dom_sf"/>
</dbReference>
<dbReference type="Pfam" id="PF01636">
    <property type="entry name" value="APH"/>
    <property type="match status" value="1"/>
</dbReference>
<dbReference type="GO" id="GO:0016740">
    <property type="term" value="F:transferase activity"/>
    <property type="evidence" value="ECO:0007669"/>
    <property type="project" value="UniProtKB-KW"/>
</dbReference>
<proteinExistence type="predicted"/>
<dbReference type="AlphaFoldDB" id="N0E4S8"/>
<dbReference type="SUPFAM" id="SSF56112">
    <property type="entry name" value="Protein kinase-like (PK-like)"/>
    <property type="match status" value="1"/>
</dbReference>
<name>N0E4S8_9MICO</name>
<gene>
    <name evidence="2" type="ORF">BN10_500010</name>
</gene>
<sequence length="296" mass="31656">MSLPRRPDADPAALLAGLDRSLAGLGLTEVGEGFDNIAYAVRSPSGARLLLRVSKVADPVERARVLTKDVALLEFANRHSSLTTNEVIAADAHAGALLLTEVTGRTADQIRPTDRVAFAATMATFLTRLHTAPVVEAALVTEMDPRSAAQWLVDTATAWAAVADRTPVTLRDRVDEFLVGPAPSDVRRITFCHNDLGDEHVVLSEDGGHVRGVIDWSDAVLGDPARDLGLLTLDFGPGIVDALIDDYHGPTGADFRGRVLWFAATAGVEGLAWRLANARPWQVTADRLHDVLAVLA</sequence>
<dbReference type="InterPro" id="IPR051678">
    <property type="entry name" value="AGP_Transferase"/>
</dbReference>
<feature type="domain" description="Aminoglycoside phosphotransferase" evidence="1">
    <location>
        <begin position="27"/>
        <end position="248"/>
    </location>
</feature>
<comment type="caution">
    <text evidence="2">The sequence shown here is derived from an EMBL/GenBank/DDBJ whole genome shotgun (WGS) entry which is preliminary data.</text>
</comment>
<dbReference type="RefSeq" id="WP_010849930.1">
    <property type="nucleotide sequence ID" value="NZ_HF570956.1"/>
</dbReference>
<protein>
    <submittedName>
        <fullName evidence="2">Putative Aminoglycoside phosphotransferase</fullName>
    </submittedName>
</protein>
<dbReference type="HOGENOM" id="CLU_939862_0_0_11"/>
<keyword evidence="3" id="KW-1185">Reference proteome</keyword>
<dbReference type="Proteomes" id="UP000013167">
    <property type="component" value="Unassembled WGS sequence"/>
</dbReference>
<keyword evidence="2" id="KW-0808">Transferase</keyword>
<reference evidence="2 3" key="1">
    <citation type="journal article" date="2013" name="ISME J.">
        <title>A metabolic model for members of the genus Tetrasphaera involved in enhanced biological phosphorus removal.</title>
        <authorList>
            <person name="Kristiansen R."/>
            <person name="Nguyen H.T.T."/>
            <person name="Saunders A.M."/>
            <person name="Nielsen J.L."/>
            <person name="Wimmer R."/>
            <person name="Le V.Q."/>
            <person name="McIlroy S.J."/>
            <person name="Petrovski S."/>
            <person name="Seviour R.J."/>
            <person name="Calteau A."/>
            <person name="Nielsen K.L."/>
            <person name="Nielsen P.H."/>
        </authorList>
    </citation>
    <scope>NUCLEOTIDE SEQUENCE [LARGE SCALE GENOMIC DNA]</scope>
    <source>
        <strain evidence="2 3">Lp2</strain>
    </source>
</reference>
<evidence type="ECO:0000313" key="3">
    <source>
        <dbReference type="Proteomes" id="UP000013167"/>
    </source>
</evidence>
<dbReference type="Gene3D" id="3.90.1200.10">
    <property type="match status" value="1"/>
</dbReference>
<dbReference type="PANTHER" id="PTHR21310">
    <property type="entry name" value="AMINOGLYCOSIDE PHOSPHOTRANSFERASE-RELATED-RELATED"/>
    <property type="match status" value="1"/>
</dbReference>
<accession>N0E4S8</accession>
<evidence type="ECO:0000313" key="2">
    <source>
        <dbReference type="EMBL" id="CCH70074.1"/>
    </source>
</evidence>
<dbReference type="PANTHER" id="PTHR21310:SF40">
    <property type="entry name" value="AMINOGLYCOSIDE PHOSPHOTRANSFERASE DOMAIN-CONTAINING PROTEIN-RELATED"/>
    <property type="match status" value="1"/>
</dbReference>
<dbReference type="EMBL" id="CAIZ01000120">
    <property type="protein sequence ID" value="CCH70074.1"/>
    <property type="molecule type" value="Genomic_DNA"/>
</dbReference>
<organism evidence="2 3">
    <name type="scientific">Phycicoccus elongatus Lp2</name>
    <dbReference type="NCBI Taxonomy" id="1193181"/>
    <lineage>
        <taxon>Bacteria</taxon>
        <taxon>Bacillati</taxon>
        <taxon>Actinomycetota</taxon>
        <taxon>Actinomycetes</taxon>
        <taxon>Micrococcales</taxon>
        <taxon>Intrasporangiaceae</taxon>
        <taxon>Phycicoccus</taxon>
    </lineage>
</organism>